<dbReference type="PROSITE" id="PS00211">
    <property type="entry name" value="ABC_TRANSPORTER_1"/>
    <property type="match status" value="1"/>
</dbReference>
<dbReference type="InterPro" id="IPR003439">
    <property type="entry name" value="ABC_transporter-like_ATP-bd"/>
</dbReference>
<protein>
    <submittedName>
        <fullName evidence="12">ABC transporter ATP-binding protein/permease</fullName>
    </submittedName>
</protein>
<dbReference type="SUPFAM" id="SSF52540">
    <property type="entry name" value="P-loop containing nucleoside triphosphate hydrolases"/>
    <property type="match status" value="1"/>
</dbReference>
<evidence type="ECO:0000256" key="7">
    <source>
        <dbReference type="SAM" id="MobiDB-lite"/>
    </source>
</evidence>
<dbReference type="RefSeq" id="WP_255239223.1">
    <property type="nucleotide sequence ID" value="NZ_CP101397.1"/>
</dbReference>
<evidence type="ECO:0000256" key="5">
    <source>
        <dbReference type="ARBA" id="ARBA00022989"/>
    </source>
</evidence>
<evidence type="ECO:0000313" key="12">
    <source>
        <dbReference type="EMBL" id="UTR79761.1"/>
    </source>
</evidence>
<comment type="subcellular location">
    <subcellularLocation>
        <location evidence="1">Cell membrane</location>
        <topology evidence="1">Multi-pass membrane protein</topology>
    </subcellularLocation>
</comment>
<dbReference type="InterPro" id="IPR036640">
    <property type="entry name" value="ABC1_TM_sf"/>
</dbReference>
<evidence type="ECO:0000259" key="9">
    <source>
        <dbReference type="PROSITE" id="PS50873"/>
    </source>
</evidence>
<evidence type="ECO:0000256" key="6">
    <source>
        <dbReference type="ARBA" id="ARBA00023136"/>
    </source>
</evidence>
<dbReference type="PROSITE" id="PS50873">
    <property type="entry name" value="PEROXIDASE_4"/>
    <property type="match status" value="1"/>
</dbReference>
<dbReference type="SUPFAM" id="SSF90123">
    <property type="entry name" value="ABC transporter transmembrane region"/>
    <property type="match status" value="1"/>
</dbReference>
<dbReference type="Pfam" id="PF00664">
    <property type="entry name" value="ABC_membrane"/>
    <property type="match status" value="1"/>
</dbReference>
<keyword evidence="6 8" id="KW-0472">Membrane</keyword>
<dbReference type="InterPro" id="IPR027417">
    <property type="entry name" value="P-loop_NTPase"/>
</dbReference>
<organism evidence="12 13">
    <name type="scientific">Streptomyces cavourensis</name>
    <dbReference type="NCBI Taxonomy" id="67258"/>
    <lineage>
        <taxon>Bacteria</taxon>
        <taxon>Bacillati</taxon>
        <taxon>Actinomycetota</taxon>
        <taxon>Actinomycetes</taxon>
        <taxon>Kitasatosporales</taxon>
        <taxon>Streptomycetaceae</taxon>
        <taxon>Streptomyces</taxon>
    </lineage>
</organism>
<proteinExistence type="predicted"/>
<gene>
    <name evidence="12" type="ORF">NLU04_15475</name>
</gene>
<dbReference type="InterPro" id="IPR039421">
    <property type="entry name" value="Type_1_exporter"/>
</dbReference>
<reference evidence="12" key="1">
    <citation type="submission" date="2022-07" db="EMBL/GenBank/DDBJ databases">
        <title>Genomic of Streptomyces cavourensis F2.</title>
        <authorList>
            <person name="Hu S."/>
            <person name="Liang W."/>
        </authorList>
    </citation>
    <scope>NUCLEOTIDE SEQUENCE</scope>
    <source>
        <strain evidence="12">F2</strain>
    </source>
</reference>
<evidence type="ECO:0000313" key="13">
    <source>
        <dbReference type="Proteomes" id="UP001058236"/>
    </source>
</evidence>
<dbReference type="Gene3D" id="1.20.1560.10">
    <property type="entry name" value="ABC transporter type 1, transmembrane domain"/>
    <property type="match status" value="1"/>
</dbReference>
<feature type="domain" description="Plant heme peroxidase family profile" evidence="9">
    <location>
        <begin position="225"/>
        <end position="496"/>
    </location>
</feature>
<dbReference type="InterPro" id="IPR017871">
    <property type="entry name" value="ABC_transporter-like_CS"/>
</dbReference>
<keyword evidence="13" id="KW-1185">Reference proteome</keyword>
<evidence type="ECO:0000256" key="4">
    <source>
        <dbReference type="ARBA" id="ARBA00022840"/>
    </source>
</evidence>
<dbReference type="SMART" id="SM00382">
    <property type="entry name" value="AAA"/>
    <property type="match status" value="1"/>
</dbReference>
<feature type="transmembrane region" description="Helical" evidence="8">
    <location>
        <begin position="301"/>
        <end position="320"/>
    </location>
</feature>
<keyword evidence="2 8" id="KW-0812">Transmembrane</keyword>
<dbReference type="InterPro" id="IPR002016">
    <property type="entry name" value="Haem_peroxidase"/>
</dbReference>
<dbReference type="InterPro" id="IPR003593">
    <property type="entry name" value="AAA+_ATPase"/>
</dbReference>
<dbReference type="InterPro" id="IPR011527">
    <property type="entry name" value="ABC1_TM_dom"/>
</dbReference>
<dbReference type="PANTHER" id="PTHR24221:SF654">
    <property type="entry name" value="ATP-BINDING CASSETTE SUB-FAMILY B MEMBER 6"/>
    <property type="match status" value="1"/>
</dbReference>
<evidence type="ECO:0000256" key="8">
    <source>
        <dbReference type="SAM" id="Phobius"/>
    </source>
</evidence>
<keyword evidence="5 8" id="KW-1133">Transmembrane helix</keyword>
<accession>A0ABY5F7S7</accession>
<dbReference type="GO" id="GO:0005524">
    <property type="term" value="F:ATP binding"/>
    <property type="evidence" value="ECO:0007669"/>
    <property type="project" value="UniProtKB-KW"/>
</dbReference>
<feature type="transmembrane region" description="Helical" evidence="8">
    <location>
        <begin position="106"/>
        <end position="125"/>
    </location>
</feature>
<evidence type="ECO:0000256" key="2">
    <source>
        <dbReference type="ARBA" id="ARBA00022692"/>
    </source>
</evidence>
<evidence type="ECO:0000259" key="11">
    <source>
        <dbReference type="PROSITE" id="PS50929"/>
    </source>
</evidence>
<feature type="region of interest" description="Disordered" evidence="7">
    <location>
        <begin position="625"/>
        <end position="654"/>
    </location>
</feature>
<dbReference type="PANTHER" id="PTHR24221">
    <property type="entry name" value="ATP-BINDING CASSETTE SUB-FAMILY B"/>
    <property type="match status" value="1"/>
</dbReference>
<feature type="compositionally biased region" description="Low complexity" evidence="7">
    <location>
        <begin position="12"/>
        <end position="54"/>
    </location>
</feature>
<sequence>MTTPENAPTVGSGKATAPGPSPAAAAKKAAVPTSAPAAAPTHAPAPQTTPAAPDTGALRSLLPVLGAHRLTVLRTCLAALVDQAALVALVTLAAHTVGTAVIGHRAPSAATVGVLVGLVLLRALATWREMDLSHDLAYRVLAELRVRVFDGLARSAPARIAGRRSGDLASTALGDVEALEFFYAHAIAQLLASGLVFAAAATLLGILGPWLLLAVVPVALLLLWSPLLEARGRAERGARTRAALADLSAESTEAVDGLRELLAAGALDRTRARLRSGGRRLARAQRAEQSWETGAGAARDLLVVAAVIGVVAAAAHAAGGGRLDGAWAPAAMALALGALAPVAESAAALGRAGSLRAAAARVRAAVNAPAGAPAPAAPVPVPPGPLGLRLRGVRFGYGAAPVLDGLDLSVRPGETVALVGASGAGKTSCAHLLARYWDPQEGTVELVPGDPAHPVDLRDLTEEDLREAVCVVGQEAPLFHGTLAENLRLAAPDATDRELAAAVRTCGLTPVVDDLPQGLDTPVGERGATLSGGQRARVALARGLLGRPRVLVLDETTAHLDHQGDAELARALAADLRARTRTTLVIAHRPATVRRADRIAVLEGGRIVEEGTWSELAGPGTAFSRLFSRTAGETPEGPRPEEPAAATADSAPPR</sequence>
<feature type="transmembrane region" description="Helical" evidence="8">
    <location>
        <begin position="210"/>
        <end position="228"/>
    </location>
</feature>
<evidence type="ECO:0000256" key="1">
    <source>
        <dbReference type="ARBA" id="ARBA00004651"/>
    </source>
</evidence>
<dbReference type="PROSITE" id="PS50929">
    <property type="entry name" value="ABC_TM1F"/>
    <property type="match status" value="1"/>
</dbReference>
<dbReference type="Pfam" id="PF00005">
    <property type="entry name" value="ABC_tran"/>
    <property type="match status" value="1"/>
</dbReference>
<feature type="domain" description="ABC transporter" evidence="10">
    <location>
        <begin position="388"/>
        <end position="629"/>
    </location>
</feature>
<keyword evidence="4 12" id="KW-0067">ATP-binding</keyword>
<feature type="transmembrane region" description="Helical" evidence="8">
    <location>
        <begin position="181"/>
        <end position="204"/>
    </location>
</feature>
<feature type="region of interest" description="Disordered" evidence="7">
    <location>
        <begin position="1"/>
        <end position="54"/>
    </location>
</feature>
<dbReference type="Proteomes" id="UP001058236">
    <property type="component" value="Chromosome"/>
</dbReference>
<feature type="domain" description="ABC transmembrane type-1" evidence="11">
    <location>
        <begin position="77"/>
        <end position="354"/>
    </location>
</feature>
<dbReference type="PROSITE" id="PS50893">
    <property type="entry name" value="ABC_TRANSPORTER_2"/>
    <property type="match status" value="1"/>
</dbReference>
<name>A0ABY5F7S7_9ACTN</name>
<evidence type="ECO:0000259" key="10">
    <source>
        <dbReference type="PROSITE" id="PS50893"/>
    </source>
</evidence>
<dbReference type="Gene3D" id="3.40.50.300">
    <property type="entry name" value="P-loop containing nucleotide triphosphate hydrolases"/>
    <property type="match status" value="1"/>
</dbReference>
<dbReference type="EMBL" id="CP101397">
    <property type="protein sequence ID" value="UTR79761.1"/>
    <property type="molecule type" value="Genomic_DNA"/>
</dbReference>
<evidence type="ECO:0000256" key="3">
    <source>
        <dbReference type="ARBA" id="ARBA00022741"/>
    </source>
</evidence>
<keyword evidence="3" id="KW-0547">Nucleotide-binding</keyword>
<feature type="transmembrane region" description="Helical" evidence="8">
    <location>
        <begin position="72"/>
        <end position="94"/>
    </location>
</feature>